<dbReference type="InterPro" id="IPR000073">
    <property type="entry name" value="AB_hydrolase_1"/>
</dbReference>
<dbReference type="PANTHER" id="PTHR43798">
    <property type="entry name" value="MONOACYLGLYCEROL LIPASE"/>
    <property type="match status" value="1"/>
</dbReference>
<dbReference type="EMBL" id="JAQZAO010000002">
    <property type="protein sequence ID" value="MDD7964493.1"/>
    <property type="molecule type" value="Genomic_DNA"/>
</dbReference>
<dbReference type="Proteomes" id="UP001300763">
    <property type="component" value="Unassembled WGS sequence"/>
</dbReference>
<dbReference type="Gene3D" id="3.40.50.1820">
    <property type="entry name" value="alpha/beta hydrolase"/>
    <property type="match status" value="1"/>
</dbReference>
<dbReference type="PRINTS" id="PR00412">
    <property type="entry name" value="EPOXHYDRLASE"/>
</dbReference>
<keyword evidence="2" id="KW-0378">Hydrolase</keyword>
<gene>
    <name evidence="2" type="ORF">PGB27_03950</name>
</gene>
<keyword evidence="3" id="KW-1185">Reference proteome</keyword>
<comment type="caution">
    <text evidence="2">The sequence shown here is derived from an EMBL/GenBank/DDBJ whole genome shotgun (WGS) entry which is preliminary data.</text>
</comment>
<protein>
    <submittedName>
        <fullName evidence="2">Alpha/beta fold hydrolase</fullName>
    </submittedName>
</protein>
<dbReference type="SUPFAM" id="SSF53474">
    <property type="entry name" value="alpha/beta-Hydrolases"/>
    <property type="match status" value="1"/>
</dbReference>
<sequence length="317" mass="34250">MIGSVIGSVIGSLRTRPSPDDLAALTVAGHPSTPRSVEIGGHRMSYVDEGSGPPVLLVHGNPTWSFYWRSLLAALPAAGMRAIAPDHIGMGRSARPSADEYPHTLRRRVDDLGAFVDALELDEPISLVVHDWGGPIALSWAVENLERLDKVVLLNTAAFPLPAGHRLPWTLQVARLPVVGDVAVRGLGAFSRGALALGTTRRWLPAEARRGLLAPYASPTHRTAVHAFVQDIPTDPGDPAQPVLERLATRLPLLDELPVQVWWGLQDPVFDVRILDELATYLPHAEVHRLADAGHYVLEDAADRIVPGVRDFLAGSP</sequence>
<evidence type="ECO:0000259" key="1">
    <source>
        <dbReference type="Pfam" id="PF00561"/>
    </source>
</evidence>
<dbReference type="PRINTS" id="PR00111">
    <property type="entry name" value="ABHYDROLASE"/>
</dbReference>
<accession>A0ABT5SNT6</accession>
<proteinExistence type="predicted"/>
<dbReference type="InterPro" id="IPR029058">
    <property type="entry name" value="AB_hydrolase_fold"/>
</dbReference>
<evidence type="ECO:0000313" key="3">
    <source>
        <dbReference type="Proteomes" id="UP001300763"/>
    </source>
</evidence>
<dbReference type="PANTHER" id="PTHR43798:SF24">
    <property type="entry name" value="CIS-3-ALKYL-4-ALKYLOXETAN-2-ONE DECARBOXYLASE"/>
    <property type="match status" value="1"/>
</dbReference>
<feature type="domain" description="AB hydrolase-1" evidence="1">
    <location>
        <begin position="53"/>
        <end position="301"/>
    </location>
</feature>
<dbReference type="GO" id="GO:0016787">
    <property type="term" value="F:hydrolase activity"/>
    <property type="evidence" value="ECO:0007669"/>
    <property type="project" value="UniProtKB-KW"/>
</dbReference>
<reference evidence="2 3" key="1">
    <citation type="submission" date="2023-02" db="EMBL/GenBank/DDBJ databases">
        <title>Genome sequencing required for Actinomycetospora new species description.</title>
        <authorList>
            <person name="Saimee Y."/>
            <person name="Duangmal K."/>
        </authorList>
    </citation>
    <scope>NUCLEOTIDE SEQUENCE [LARGE SCALE GENOMIC DNA]</scope>
    <source>
        <strain evidence="2 3">DW7H6</strain>
    </source>
</reference>
<dbReference type="InterPro" id="IPR000639">
    <property type="entry name" value="Epox_hydrolase-like"/>
</dbReference>
<evidence type="ECO:0000313" key="2">
    <source>
        <dbReference type="EMBL" id="MDD7964493.1"/>
    </source>
</evidence>
<dbReference type="InterPro" id="IPR050266">
    <property type="entry name" value="AB_hydrolase_sf"/>
</dbReference>
<organism evidence="2 3">
    <name type="scientific">Actinomycetospora lemnae</name>
    <dbReference type="NCBI Taxonomy" id="3019891"/>
    <lineage>
        <taxon>Bacteria</taxon>
        <taxon>Bacillati</taxon>
        <taxon>Actinomycetota</taxon>
        <taxon>Actinomycetes</taxon>
        <taxon>Pseudonocardiales</taxon>
        <taxon>Pseudonocardiaceae</taxon>
        <taxon>Actinomycetospora</taxon>
    </lineage>
</organism>
<dbReference type="Pfam" id="PF00561">
    <property type="entry name" value="Abhydrolase_1"/>
    <property type="match status" value="1"/>
</dbReference>
<dbReference type="RefSeq" id="WP_274199051.1">
    <property type="nucleotide sequence ID" value="NZ_JAQZAO010000002.1"/>
</dbReference>
<name>A0ABT5SNT6_9PSEU</name>